<gene>
    <name evidence="1" type="ORF">GCM10023349_28540</name>
</gene>
<reference evidence="2" key="1">
    <citation type="journal article" date="2019" name="Int. J. Syst. Evol. Microbiol.">
        <title>The Global Catalogue of Microorganisms (GCM) 10K type strain sequencing project: providing services to taxonomists for standard genome sequencing and annotation.</title>
        <authorList>
            <consortium name="The Broad Institute Genomics Platform"/>
            <consortium name="The Broad Institute Genome Sequencing Center for Infectious Disease"/>
            <person name="Wu L."/>
            <person name="Ma J."/>
        </authorList>
    </citation>
    <scope>NUCLEOTIDE SEQUENCE [LARGE SCALE GENOMIC DNA]</scope>
    <source>
        <strain evidence="2">JCM 18531</strain>
    </source>
</reference>
<dbReference type="RefSeq" id="WP_345522014.1">
    <property type="nucleotide sequence ID" value="NZ_BAABKM010000002.1"/>
</dbReference>
<evidence type="ECO:0008006" key="3">
    <source>
        <dbReference type="Google" id="ProtNLM"/>
    </source>
</evidence>
<keyword evidence="2" id="KW-1185">Reference proteome</keyword>
<protein>
    <recommendedName>
        <fullName evidence="3">DUF3352 domain-containing protein</fullName>
    </recommendedName>
</protein>
<dbReference type="Proteomes" id="UP001499974">
    <property type="component" value="Unassembled WGS sequence"/>
</dbReference>
<dbReference type="EMBL" id="BAABKM010000002">
    <property type="protein sequence ID" value="GAA4708188.1"/>
    <property type="molecule type" value="Genomic_DNA"/>
</dbReference>
<evidence type="ECO:0000313" key="1">
    <source>
        <dbReference type="EMBL" id="GAA4708188.1"/>
    </source>
</evidence>
<proteinExistence type="predicted"/>
<sequence length="353" mass="36965">MRKRLTIVVVALVGLALLAAAVIVAVHWWQGRDETTFEQATAYAPPDAERLSWTDWSAVRKRAGAHLDADSSADDVQSFLDDAFDDDLTSASALVQSAPVLQSHFGFSPANAAWELFSQSTQGAVVIIKLTDGSDFDGVGDDLEDAGFTRPTRGDGVWVGGDTLLPEIGADLTPELQYVALDADRGLVLTSDREDYLGQVVDELGQDTVPAPMRSVVSGSGEPLSAAVYDGDNVCSKLAMSQADADDQATADRLIEDAGTVDPMTAYAMSVQPGGDVRAVMAFADDAQARTNARSRATLAAGPAPGQGGDFSDRFSVESATADGDLVTIDLSPTSGSYVFSDLSSGPVLFATC</sequence>
<organism evidence="1 2">
    <name type="scientific">Nocardioides conyzicola</name>
    <dbReference type="NCBI Taxonomy" id="1651781"/>
    <lineage>
        <taxon>Bacteria</taxon>
        <taxon>Bacillati</taxon>
        <taxon>Actinomycetota</taxon>
        <taxon>Actinomycetes</taxon>
        <taxon>Propionibacteriales</taxon>
        <taxon>Nocardioidaceae</taxon>
        <taxon>Nocardioides</taxon>
    </lineage>
</organism>
<name>A0ABP8XHH6_9ACTN</name>
<accession>A0ABP8XHH6</accession>
<comment type="caution">
    <text evidence="1">The sequence shown here is derived from an EMBL/GenBank/DDBJ whole genome shotgun (WGS) entry which is preliminary data.</text>
</comment>
<evidence type="ECO:0000313" key="2">
    <source>
        <dbReference type="Proteomes" id="UP001499974"/>
    </source>
</evidence>